<proteinExistence type="predicted"/>
<keyword evidence="2" id="KW-1185">Reference proteome</keyword>
<protein>
    <submittedName>
        <fullName evidence="1">Uncharacterized protein</fullName>
    </submittedName>
</protein>
<organism evidence="1 2">
    <name type="scientific">Ciona intestinalis</name>
    <name type="common">Transparent sea squirt</name>
    <name type="synonym">Ascidia intestinalis</name>
    <dbReference type="NCBI Taxonomy" id="7719"/>
    <lineage>
        <taxon>Eukaryota</taxon>
        <taxon>Metazoa</taxon>
        <taxon>Chordata</taxon>
        <taxon>Tunicata</taxon>
        <taxon>Ascidiacea</taxon>
        <taxon>Phlebobranchia</taxon>
        <taxon>Cionidae</taxon>
        <taxon>Ciona</taxon>
    </lineage>
</organism>
<dbReference type="Proteomes" id="UP000008144">
    <property type="component" value="Chromosome 7"/>
</dbReference>
<evidence type="ECO:0000313" key="1">
    <source>
        <dbReference type="Ensembl" id="ENSCINP00000034234.1"/>
    </source>
</evidence>
<dbReference type="InParanoid" id="H2XX50"/>
<dbReference type="AlphaFoldDB" id="H2XX50"/>
<name>H2XX50_CIOIN</name>
<reference evidence="1" key="2">
    <citation type="journal article" date="2008" name="Genome Biol.">
        <title>Improved genome assembly and evidence-based global gene model set for the chordate Ciona intestinalis: new insight into intron and operon populations.</title>
        <authorList>
            <person name="Satou Y."/>
            <person name="Mineta K."/>
            <person name="Ogasawara M."/>
            <person name="Sasakura Y."/>
            <person name="Shoguchi E."/>
            <person name="Ueno K."/>
            <person name="Yamada L."/>
            <person name="Matsumoto J."/>
            <person name="Wasserscheid J."/>
            <person name="Dewar K."/>
            <person name="Wiley G.B."/>
            <person name="Macmil S.L."/>
            <person name="Roe B.A."/>
            <person name="Zeller R.W."/>
            <person name="Hastings K.E."/>
            <person name="Lemaire P."/>
            <person name="Lindquist E."/>
            <person name="Endo T."/>
            <person name="Hotta K."/>
            <person name="Inaba K."/>
        </authorList>
    </citation>
    <scope>NUCLEOTIDE SEQUENCE [LARGE SCALE GENOMIC DNA]</scope>
    <source>
        <strain evidence="1">wild type</strain>
    </source>
</reference>
<accession>H2XX50</accession>
<sequence length="32" mass="3846">MKFYNMLQTANYWLHKTSSCSLGWNFYVGKLL</sequence>
<evidence type="ECO:0000313" key="2">
    <source>
        <dbReference type="Proteomes" id="UP000008144"/>
    </source>
</evidence>
<reference evidence="2" key="1">
    <citation type="journal article" date="2002" name="Science">
        <title>The draft genome of Ciona intestinalis: insights into chordate and vertebrate origins.</title>
        <authorList>
            <person name="Dehal P."/>
            <person name="Satou Y."/>
            <person name="Campbell R.K."/>
            <person name="Chapman J."/>
            <person name="Degnan B."/>
            <person name="De Tomaso A."/>
            <person name="Davidson B."/>
            <person name="Di Gregorio A."/>
            <person name="Gelpke M."/>
            <person name="Goodstein D.M."/>
            <person name="Harafuji N."/>
            <person name="Hastings K.E."/>
            <person name="Ho I."/>
            <person name="Hotta K."/>
            <person name="Huang W."/>
            <person name="Kawashima T."/>
            <person name="Lemaire P."/>
            <person name="Martinez D."/>
            <person name="Meinertzhagen I.A."/>
            <person name="Necula S."/>
            <person name="Nonaka M."/>
            <person name="Putnam N."/>
            <person name="Rash S."/>
            <person name="Saiga H."/>
            <person name="Satake M."/>
            <person name="Terry A."/>
            <person name="Yamada L."/>
            <person name="Wang H.G."/>
            <person name="Awazu S."/>
            <person name="Azumi K."/>
            <person name="Boore J."/>
            <person name="Branno M."/>
            <person name="Chin-Bow S."/>
            <person name="DeSantis R."/>
            <person name="Doyle S."/>
            <person name="Francino P."/>
            <person name="Keys D.N."/>
            <person name="Haga S."/>
            <person name="Hayashi H."/>
            <person name="Hino K."/>
            <person name="Imai K.S."/>
            <person name="Inaba K."/>
            <person name="Kano S."/>
            <person name="Kobayashi K."/>
            <person name="Kobayashi M."/>
            <person name="Lee B.I."/>
            <person name="Makabe K.W."/>
            <person name="Manohar C."/>
            <person name="Matassi G."/>
            <person name="Medina M."/>
            <person name="Mochizuki Y."/>
            <person name="Mount S."/>
            <person name="Morishita T."/>
            <person name="Miura S."/>
            <person name="Nakayama A."/>
            <person name="Nishizaka S."/>
            <person name="Nomoto H."/>
            <person name="Ohta F."/>
            <person name="Oishi K."/>
            <person name="Rigoutsos I."/>
            <person name="Sano M."/>
            <person name="Sasaki A."/>
            <person name="Sasakura Y."/>
            <person name="Shoguchi E."/>
            <person name="Shin-i T."/>
            <person name="Spagnuolo A."/>
            <person name="Stainier D."/>
            <person name="Suzuki M.M."/>
            <person name="Tassy O."/>
            <person name="Takatori N."/>
            <person name="Tokuoka M."/>
            <person name="Yagi K."/>
            <person name="Yoshizaki F."/>
            <person name="Wada S."/>
            <person name="Zhang C."/>
            <person name="Hyatt P.D."/>
            <person name="Larimer F."/>
            <person name="Detter C."/>
            <person name="Doggett N."/>
            <person name="Glavina T."/>
            <person name="Hawkins T."/>
            <person name="Richardson P."/>
            <person name="Lucas S."/>
            <person name="Kohara Y."/>
            <person name="Levine M."/>
            <person name="Satoh N."/>
            <person name="Rokhsar D.S."/>
        </authorList>
    </citation>
    <scope>NUCLEOTIDE SEQUENCE [LARGE SCALE GENOMIC DNA]</scope>
</reference>
<dbReference type="Ensembl" id="ENSCINT00000031468.1">
    <property type="protein sequence ID" value="ENSCINP00000034234.1"/>
    <property type="gene ID" value="ENSCING00000018792.1"/>
</dbReference>
<dbReference type="HOGENOM" id="CLU_3392171_0_0_1"/>
<reference evidence="1" key="3">
    <citation type="submission" date="2025-08" db="UniProtKB">
        <authorList>
            <consortium name="Ensembl"/>
        </authorList>
    </citation>
    <scope>IDENTIFICATION</scope>
</reference>
<reference evidence="1" key="4">
    <citation type="submission" date="2025-09" db="UniProtKB">
        <authorList>
            <consortium name="Ensembl"/>
        </authorList>
    </citation>
    <scope>IDENTIFICATION</scope>
</reference>
<dbReference type="EMBL" id="EAAA01002377">
    <property type="status" value="NOT_ANNOTATED_CDS"/>
    <property type="molecule type" value="Genomic_DNA"/>
</dbReference>